<evidence type="ECO:0000256" key="1">
    <source>
        <dbReference type="SAM" id="MobiDB-lite"/>
    </source>
</evidence>
<accession>A0A554LVN0</accession>
<protein>
    <submittedName>
        <fullName evidence="2">Uncharacterized protein</fullName>
    </submittedName>
</protein>
<comment type="caution">
    <text evidence="2">The sequence shown here is derived from an EMBL/GenBank/DDBJ whole genome shotgun (WGS) entry which is preliminary data.</text>
</comment>
<organism evidence="2 3">
    <name type="scientific">Candidatus Berkelbacteria bacterium Licking1014_2</name>
    <dbReference type="NCBI Taxonomy" id="2017146"/>
    <lineage>
        <taxon>Bacteria</taxon>
        <taxon>Candidatus Berkelbacteria</taxon>
    </lineage>
</organism>
<dbReference type="Proteomes" id="UP000318711">
    <property type="component" value="Unassembled WGS sequence"/>
</dbReference>
<name>A0A554LVN0_9BACT</name>
<proteinExistence type="predicted"/>
<feature type="compositionally biased region" description="Low complexity" evidence="1">
    <location>
        <begin position="74"/>
        <end position="132"/>
    </location>
</feature>
<reference evidence="2 3" key="1">
    <citation type="submission" date="2017-07" db="EMBL/GenBank/DDBJ databases">
        <title>Mechanisms for carbon and nitrogen cycling indicate functional differentiation within the Candidate Phyla Radiation.</title>
        <authorList>
            <person name="Danczak R.E."/>
            <person name="Johnston M.D."/>
            <person name="Kenah C."/>
            <person name="Slattery M."/>
            <person name="Wrighton K.C."/>
            <person name="Wilkins M.J."/>
        </authorList>
    </citation>
    <scope>NUCLEOTIDE SEQUENCE [LARGE SCALE GENOMIC DNA]</scope>
    <source>
        <strain evidence="2">Licking1014_2</strain>
    </source>
</reference>
<dbReference type="EMBL" id="VMGL01000026">
    <property type="protein sequence ID" value="TSC96922.1"/>
    <property type="molecule type" value="Genomic_DNA"/>
</dbReference>
<gene>
    <name evidence="2" type="ORF">CEN88_253</name>
</gene>
<sequence>MIFEIVKFKFILAIVSLVLISGSSLTAAALELKDGSVSKFIANIGSKDAKDVKIASIDKAVEQQEVSAQPAPAPAATTPSVGKKTTKTSDGGSSGSETSAVSDTSGSSSSDSSSGSSGGSSDSGSSGNSDSGDSSDDTPDTPSTPTTPSNIYGNYSATSVESIISALELVLDDALGDYSEPGGGGPPGGVYDYAPIDQDDWYMGVRDGRLYIKLTLGGTIPTSQQTENDNKILSVVYNIGIDSDSDLNDSCGGAETHLQINIAYHDNGQIWYNPWFNANCLSSGATEHDSVYEKTGTGTAHTYNSGIGKNSIVWSYALSDLAGTISVGSTLRLDISSEAEGSVYHHYSYDQNHDFNNRPVWIDWTVKEI</sequence>
<evidence type="ECO:0000313" key="3">
    <source>
        <dbReference type="Proteomes" id="UP000318711"/>
    </source>
</evidence>
<feature type="region of interest" description="Disordered" evidence="1">
    <location>
        <begin position="64"/>
        <end position="154"/>
    </location>
</feature>
<feature type="compositionally biased region" description="Low complexity" evidence="1">
    <location>
        <begin position="140"/>
        <end position="149"/>
    </location>
</feature>
<evidence type="ECO:0000313" key="2">
    <source>
        <dbReference type="EMBL" id="TSC96922.1"/>
    </source>
</evidence>
<dbReference type="AlphaFoldDB" id="A0A554LVN0"/>